<dbReference type="Pfam" id="PF08327">
    <property type="entry name" value="AHSA1"/>
    <property type="match status" value="1"/>
</dbReference>
<organism evidence="3 4">
    <name type="scientific">Nocardiopsis flavescens</name>
    <dbReference type="NCBI Taxonomy" id="758803"/>
    <lineage>
        <taxon>Bacteria</taxon>
        <taxon>Bacillati</taxon>
        <taxon>Actinomycetota</taxon>
        <taxon>Actinomycetes</taxon>
        <taxon>Streptosporangiales</taxon>
        <taxon>Nocardiopsidaceae</taxon>
        <taxon>Nocardiopsis</taxon>
    </lineage>
</organism>
<sequence>MSTDERAATVHRTGEGWEVRFHRRLAHRRDKVWRALTESEHLAHWLPCDIVGERRAGAPVELPFWPSHTEKYGIEEPALHGEIRVWEPPSVFEWTWDGDVLRWELAEDGEGTLLTFTTRTVPEPGAAAGTAAGFHVGLDHLEQWLDTGVPGSLTDADEATWQEFYTGAVAAAG</sequence>
<keyword evidence="4" id="KW-1185">Reference proteome</keyword>
<evidence type="ECO:0000313" key="3">
    <source>
        <dbReference type="EMBL" id="SHK12516.1"/>
    </source>
</evidence>
<dbReference type="Gene3D" id="3.30.530.20">
    <property type="match status" value="1"/>
</dbReference>
<evidence type="ECO:0000259" key="2">
    <source>
        <dbReference type="Pfam" id="PF08327"/>
    </source>
</evidence>
<evidence type="ECO:0000313" key="4">
    <source>
        <dbReference type="Proteomes" id="UP000184452"/>
    </source>
</evidence>
<proteinExistence type="inferred from homology"/>
<dbReference type="EMBL" id="FQZK01000014">
    <property type="protein sequence ID" value="SHK12516.1"/>
    <property type="molecule type" value="Genomic_DNA"/>
</dbReference>
<gene>
    <name evidence="3" type="ORF">SAMN05421803_1148</name>
</gene>
<reference evidence="3 4" key="1">
    <citation type="submission" date="2016-11" db="EMBL/GenBank/DDBJ databases">
        <authorList>
            <person name="Jaros S."/>
            <person name="Januszkiewicz K."/>
            <person name="Wedrychowicz H."/>
        </authorList>
    </citation>
    <scope>NUCLEOTIDE SEQUENCE [LARGE SCALE GENOMIC DNA]</scope>
    <source>
        <strain evidence="3 4">CGMCC 4.5723</strain>
    </source>
</reference>
<comment type="similarity">
    <text evidence="1">Belongs to the AHA1 family.</text>
</comment>
<dbReference type="AlphaFoldDB" id="A0A1M6PXC5"/>
<accession>A0A1M6PXC5</accession>
<name>A0A1M6PXC5_9ACTN</name>
<feature type="domain" description="Activator of Hsp90 ATPase homologue 1/2-like C-terminal" evidence="2">
    <location>
        <begin position="28"/>
        <end position="145"/>
    </location>
</feature>
<protein>
    <submittedName>
        <fullName evidence="3">Uncharacterized conserved protein YndB, AHSA1/START domain</fullName>
    </submittedName>
</protein>
<dbReference type="SUPFAM" id="SSF55961">
    <property type="entry name" value="Bet v1-like"/>
    <property type="match status" value="1"/>
</dbReference>
<dbReference type="OrthoDB" id="9803476at2"/>
<dbReference type="InterPro" id="IPR013538">
    <property type="entry name" value="ASHA1/2-like_C"/>
</dbReference>
<dbReference type="STRING" id="758803.SAMN05421803_1148"/>
<dbReference type="RefSeq" id="WP_073381101.1">
    <property type="nucleotide sequence ID" value="NZ_FQZK01000014.1"/>
</dbReference>
<dbReference type="InterPro" id="IPR023393">
    <property type="entry name" value="START-like_dom_sf"/>
</dbReference>
<dbReference type="Proteomes" id="UP000184452">
    <property type="component" value="Unassembled WGS sequence"/>
</dbReference>
<evidence type="ECO:0000256" key="1">
    <source>
        <dbReference type="ARBA" id="ARBA00006817"/>
    </source>
</evidence>